<dbReference type="InParanoid" id="A0A151GJ30"/>
<name>A0A151GJ30_DRECN</name>
<protein>
    <recommendedName>
        <fullName evidence="4">AA1-like domain-containing protein</fullName>
    </recommendedName>
</protein>
<feature type="signal peptide" evidence="1">
    <location>
        <begin position="1"/>
        <end position="16"/>
    </location>
</feature>
<feature type="chain" id="PRO_5007580682" description="AA1-like domain-containing protein" evidence="1">
    <location>
        <begin position="17"/>
        <end position="170"/>
    </location>
</feature>
<gene>
    <name evidence="2" type="ORF">DCS_04111</name>
</gene>
<proteinExistence type="predicted"/>
<dbReference type="AlphaFoldDB" id="A0A151GJ30"/>
<dbReference type="GeneID" id="63716754"/>
<organism evidence="2 3">
    <name type="scientific">Drechmeria coniospora</name>
    <name type="common">Nematophagous fungus</name>
    <name type="synonym">Meria coniospora</name>
    <dbReference type="NCBI Taxonomy" id="98403"/>
    <lineage>
        <taxon>Eukaryota</taxon>
        <taxon>Fungi</taxon>
        <taxon>Dikarya</taxon>
        <taxon>Ascomycota</taxon>
        <taxon>Pezizomycotina</taxon>
        <taxon>Sordariomycetes</taxon>
        <taxon>Hypocreomycetidae</taxon>
        <taxon>Hypocreales</taxon>
        <taxon>Ophiocordycipitaceae</taxon>
        <taxon>Drechmeria</taxon>
    </lineage>
</organism>
<evidence type="ECO:0000313" key="2">
    <source>
        <dbReference type="EMBL" id="KYK57104.1"/>
    </source>
</evidence>
<comment type="caution">
    <text evidence="2">The sequence shown here is derived from an EMBL/GenBank/DDBJ whole genome shotgun (WGS) entry which is preliminary data.</text>
</comment>
<keyword evidence="1" id="KW-0732">Signal</keyword>
<reference evidence="2 3" key="1">
    <citation type="journal article" date="2016" name="Sci. Rep.">
        <title>Insights into Adaptations to a Near-Obligate Nematode Endoparasitic Lifestyle from the Finished Genome of Drechmeria coniospora.</title>
        <authorList>
            <person name="Zhang L."/>
            <person name="Zhou Z."/>
            <person name="Guo Q."/>
            <person name="Fokkens L."/>
            <person name="Miskei M."/>
            <person name="Pocsi I."/>
            <person name="Zhang W."/>
            <person name="Chen M."/>
            <person name="Wang L."/>
            <person name="Sun Y."/>
            <person name="Donzelli B.G."/>
            <person name="Gibson D.M."/>
            <person name="Nelson D.R."/>
            <person name="Luo J.G."/>
            <person name="Rep M."/>
            <person name="Liu H."/>
            <person name="Yang S."/>
            <person name="Wang J."/>
            <person name="Krasnoff S.B."/>
            <person name="Xu Y."/>
            <person name="Molnar I."/>
            <person name="Lin M."/>
        </authorList>
    </citation>
    <scope>NUCLEOTIDE SEQUENCE [LARGE SCALE GENOMIC DNA]</scope>
    <source>
        <strain evidence="2 3">ARSEF 6962</strain>
    </source>
</reference>
<sequence>MFEVLTTLLLAGSAMASPSKLMASISADGEAKADGCGGMVYWHTSEIYFTLHSTAVDFEAQCGAEAALISDLDGQSHHGCNMTKAGNSDVATFSFAQGTGELKIQVQGRCNDTSNAWEAEGGAKLELPCRVWSRTWNVRKADTPFFTRDIFCPIGSVEVPMQMTVGGPRA</sequence>
<evidence type="ECO:0008006" key="4">
    <source>
        <dbReference type="Google" id="ProtNLM"/>
    </source>
</evidence>
<dbReference type="Proteomes" id="UP000076580">
    <property type="component" value="Chromosome 02"/>
</dbReference>
<accession>A0A151GJ30</accession>
<dbReference type="EMBL" id="LAYC01000002">
    <property type="protein sequence ID" value="KYK57104.1"/>
    <property type="molecule type" value="Genomic_DNA"/>
</dbReference>
<keyword evidence="3" id="KW-1185">Reference proteome</keyword>
<evidence type="ECO:0000256" key="1">
    <source>
        <dbReference type="SAM" id="SignalP"/>
    </source>
</evidence>
<dbReference type="RefSeq" id="XP_040656456.1">
    <property type="nucleotide sequence ID" value="XM_040801423.1"/>
</dbReference>
<evidence type="ECO:0000313" key="3">
    <source>
        <dbReference type="Proteomes" id="UP000076580"/>
    </source>
</evidence>